<proteinExistence type="predicted"/>
<organism evidence="3 4">
    <name type="scientific">Cinchona calisaya</name>
    <dbReference type="NCBI Taxonomy" id="153742"/>
    <lineage>
        <taxon>Eukaryota</taxon>
        <taxon>Viridiplantae</taxon>
        <taxon>Streptophyta</taxon>
        <taxon>Embryophyta</taxon>
        <taxon>Tracheophyta</taxon>
        <taxon>Spermatophyta</taxon>
        <taxon>Magnoliopsida</taxon>
        <taxon>eudicotyledons</taxon>
        <taxon>Gunneridae</taxon>
        <taxon>Pentapetalae</taxon>
        <taxon>asterids</taxon>
        <taxon>lamiids</taxon>
        <taxon>Gentianales</taxon>
        <taxon>Rubiaceae</taxon>
        <taxon>Cinchonoideae</taxon>
        <taxon>Cinchoneae</taxon>
        <taxon>Cinchona</taxon>
    </lineage>
</organism>
<dbReference type="InterPro" id="IPR035979">
    <property type="entry name" value="RBD_domain_sf"/>
</dbReference>
<evidence type="ECO:0000256" key="1">
    <source>
        <dbReference type="ARBA" id="ARBA00022884"/>
    </source>
</evidence>
<dbReference type="SUPFAM" id="SSF54928">
    <property type="entry name" value="RNA-binding domain, RBD"/>
    <property type="match status" value="1"/>
</dbReference>
<dbReference type="EMBL" id="JBJUIK010000008">
    <property type="protein sequence ID" value="KAL3521683.1"/>
    <property type="molecule type" value="Genomic_DNA"/>
</dbReference>
<name>A0ABD2ZQY5_9GENT</name>
<comment type="caution">
    <text evidence="3">The sequence shown here is derived from an EMBL/GenBank/DDBJ whole genome shotgun (WGS) entry which is preliminary data.</text>
</comment>
<gene>
    <name evidence="3" type="ORF">ACH5RR_019832</name>
</gene>
<dbReference type="AlphaFoldDB" id="A0ABD2ZQY5"/>
<evidence type="ECO:0000313" key="4">
    <source>
        <dbReference type="Proteomes" id="UP001630127"/>
    </source>
</evidence>
<feature type="region of interest" description="Disordered" evidence="2">
    <location>
        <begin position="131"/>
        <end position="178"/>
    </location>
</feature>
<accession>A0ABD2ZQY5</accession>
<feature type="region of interest" description="Disordered" evidence="2">
    <location>
        <begin position="203"/>
        <end position="246"/>
    </location>
</feature>
<evidence type="ECO:0008006" key="5">
    <source>
        <dbReference type="Google" id="ProtNLM"/>
    </source>
</evidence>
<feature type="compositionally biased region" description="Polar residues" evidence="2">
    <location>
        <begin position="223"/>
        <end position="238"/>
    </location>
</feature>
<dbReference type="Proteomes" id="UP001630127">
    <property type="component" value="Unassembled WGS sequence"/>
</dbReference>
<sequence>MAGAYNKYGAAGKQISDAPPVPAAERRRADIEIAVVEAVFDSGRLISISHPHREIYDLLVLNSSWNGLECFHVSFLGAAKRLGFGIGCLLDGVNIHTDGRGETHVVVDADPIGAAYDFYLQCSQMSPYIGGEPDRSVDGGLNEHPVDTSVRGSNPARSNDSRSMALGGERPKSSVPSYASRTLLLQGLPLDCALREMSPYMGGESARSVDGGLDERPVDISVRGSNPARSNDSRSMSLSGERPKSSVPAAASRTLFVQGLPLDCTRLEVSHLFRRFIGYEEVRLVRKEPRHVTNSMSLILILSV</sequence>
<dbReference type="PANTHER" id="PTHR10501">
    <property type="entry name" value="U1 SMALL NUCLEAR RIBONUCLEOPROTEIN A/U2 SMALL NUCLEAR RIBONUCLEOPROTEIN B"/>
    <property type="match status" value="1"/>
</dbReference>
<reference evidence="3 4" key="1">
    <citation type="submission" date="2024-11" db="EMBL/GenBank/DDBJ databases">
        <title>A near-complete genome assembly of Cinchona calisaya.</title>
        <authorList>
            <person name="Lian D.C."/>
            <person name="Zhao X.W."/>
            <person name="Wei L."/>
        </authorList>
    </citation>
    <scope>NUCLEOTIDE SEQUENCE [LARGE SCALE GENOMIC DNA]</scope>
    <source>
        <tissue evidence="3">Nenye</tissue>
    </source>
</reference>
<feature type="compositionally biased region" description="Polar residues" evidence="2">
    <location>
        <begin position="150"/>
        <end position="162"/>
    </location>
</feature>
<keyword evidence="1" id="KW-0694">RNA-binding</keyword>
<dbReference type="InterPro" id="IPR012677">
    <property type="entry name" value="Nucleotide-bd_a/b_plait_sf"/>
</dbReference>
<evidence type="ECO:0000313" key="3">
    <source>
        <dbReference type="EMBL" id="KAL3521683.1"/>
    </source>
</evidence>
<dbReference type="Gene3D" id="3.30.70.330">
    <property type="match status" value="1"/>
</dbReference>
<dbReference type="GO" id="GO:0003723">
    <property type="term" value="F:RNA binding"/>
    <property type="evidence" value="ECO:0007669"/>
    <property type="project" value="UniProtKB-KW"/>
</dbReference>
<keyword evidence="4" id="KW-1185">Reference proteome</keyword>
<evidence type="ECO:0000256" key="2">
    <source>
        <dbReference type="SAM" id="MobiDB-lite"/>
    </source>
</evidence>
<protein>
    <recommendedName>
        <fullName evidence="5">RRM domain-containing protein</fullName>
    </recommendedName>
</protein>